<proteinExistence type="predicted"/>
<evidence type="ECO:0000313" key="3">
    <source>
        <dbReference type="Proteomes" id="UP000518878"/>
    </source>
</evidence>
<keyword evidence="1" id="KW-0812">Transmembrane</keyword>
<dbReference type="Proteomes" id="UP000518878">
    <property type="component" value="Unassembled WGS sequence"/>
</dbReference>
<reference evidence="2 3" key="1">
    <citation type="journal article" date="2006" name="Int. J. Syst. Evol. Microbiol.">
        <title>Dyella yeojuensis sp. nov., isolated from greenhouse soil in Korea.</title>
        <authorList>
            <person name="Kim B.Y."/>
            <person name="Weon H.Y."/>
            <person name="Lee K.H."/>
            <person name="Seok S.J."/>
            <person name="Kwon S.W."/>
            <person name="Go S.J."/>
            <person name="Stackebrandt E."/>
        </authorList>
    </citation>
    <scope>NUCLEOTIDE SEQUENCE [LARGE SCALE GENOMIC DNA]</scope>
    <source>
        <strain evidence="2 3">DSM 17673</strain>
    </source>
</reference>
<feature type="transmembrane region" description="Helical" evidence="1">
    <location>
        <begin position="39"/>
        <end position="62"/>
    </location>
</feature>
<evidence type="ECO:0000313" key="2">
    <source>
        <dbReference type="EMBL" id="NID14994.1"/>
    </source>
</evidence>
<keyword evidence="3" id="KW-1185">Reference proteome</keyword>
<organism evidence="2 3">
    <name type="scientific">Luteibacter yeojuensis</name>
    <dbReference type="NCBI Taxonomy" id="345309"/>
    <lineage>
        <taxon>Bacteria</taxon>
        <taxon>Pseudomonadati</taxon>
        <taxon>Pseudomonadota</taxon>
        <taxon>Gammaproteobacteria</taxon>
        <taxon>Lysobacterales</taxon>
        <taxon>Rhodanobacteraceae</taxon>
        <taxon>Luteibacter</taxon>
    </lineage>
</organism>
<keyword evidence="1" id="KW-1133">Transmembrane helix</keyword>
<dbReference type="Pfam" id="PF11750">
    <property type="entry name" value="DUF3307"/>
    <property type="match status" value="1"/>
</dbReference>
<sequence length="108" mass="11435">MANLLFLLIAGHALADYPLQGDFLATNKARKGPKYVPWWQALAAHALIHGGVVAAVTGLWWLGAAEAVIHAVTDHLKCEGWIGINVDQAVHLACKVLWAAIAVGVAHG</sequence>
<evidence type="ECO:0000256" key="1">
    <source>
        <dbReference type="SAM" id="Phobius"/>
    </source>
</evidence>
<name>A0A7X5QTA8_9GAMM</name>
<dbReference type="RefSeq" id="WP_166698774.1">
    <property type="nucleotide sequence ID" value="NZ_JAAQTL010000001.1"/>
</dbReference>
<gene>
    <name evidence="2" type="ORF">HBF32_05870</name>
</gene>
<keyword evidence="1" id="KW-0472">Membrane</keyword>
<comment type="caution">
    <text evidence="2">The sequence shown here is derived from an EMBL/GenBank/DDBJ whole genome shotgun (WGS) entry which is preliminary data.</text>
</comment>
<protein>
    <submittedName>
        <fullName evidence="2">DUF3307 domain-containing protein</fullName>
    </submittedName>
</protein>
<dbReference type="AlphaFoldDB" id="A0A7X5QTA8"/>
<dbReference type="EMBL" id="JAAQTL010000001">
    <property type="protein sequence ID" value="NID14994.1"/>
    <property type="molecule type" value="Genomic_DNA"/>
</dbReference>
<dbReference type="InterPro" id="IPR021737">
    <property type="entry name" value="Phage_phiKZ_Orf197"/>
</dbReference>
<accession>A0A7X5QTA8</accession>